<keyword evidence="8" id="KW-1185">Reference proteome</keyword>
<evidence type="ECO:0000256" key="6">
    <source>
        <dbReference type="SAM" id="Phobius"/>
    </source>
</evidence>
<proteinExistence type="inferred from homology"/>
<feature type="transmembrane region" description="Helical" evidence="6">
    <location>
        <begin position="121"/>
        <end position="140"/>
    </location>
</feature>
<evidence type="ECO:0000256" key="3">
    <source>
        <dbReference type="ARBA" id="ARBA00022989"/>
    </source>
</evidence>
<dbReference type="OrthoDB" id="420606at2759"/>
<comment type="subcellular location">
    <subcellularLocation>
        <location evidence="1">Membrane</location>
        <topology evidence="1">Multi-pass membrane protein</topology>
    </subcellularLocation>
</comment>
<dbReference type="InterPro" id="IPR004299">
    <property type="entry name" value="MBOAT_fam"/>
</dbReference>
<evidence type="ECO:0000313" key="8">
    <source>
        <dbReference type="Proteomes" id="UP000801492"/>
    </source>
</evidence>
<accession>A0A8K0D146</accession>
<evidence type="ECO:0000256" key="1">
    <source>
        <dbReference type="ARBA" id="ARBA00004141"/>
    </source>
</evidence>
<comment type="caution">
    <text evidence="7">The sequence shown here is derived from an EMBL/GenBank/DDBJ whole genome shotgun (WGS) entry which is preliminary data.</text>
</comment>
<protein>
    <submittedName>
        <fullName evidence="7">Uncharacterized protein</fullName>
    </submittedName>
</protein>
<dbReference type="AlphaFoldDB" id="A0A8K0D146"/>
<evidence type="ECO:0000256" key="4">
    <source>
        <dbReference type="ARBA" id="ARBA00023136"/>
    </source>
</evidence>
<dbReference type="PANTHER" id="PTHR13285:SF18">
    <property type="entry name" value="PROTEIN-CYSTEINE N-PALMITOYLTRANSFERASE RASP"/>
    <property type="match status" value="1"/>
</dbReference>
<evidence type="ECO:0000313" key="7">
    <source>
        <dbReference type="EMBL" id="KAF2896104.1"/>
    </source>
</evidence>
<dbReference type="Pfam" id="PF03062">
    <property type="entry name" value="MBOAT"/>
    <property type="match status" value="1"/>
</dbReference>
<reference evidence="7" key="1">
    <citation type="submission" date="2019-08" db="EMBL/GenBank/DDBJ databases">
        <title>The genome of the North American firefly Photinus pyralis.</title>
        <authorList>
            <consortium name="Photinus pyralis genome working group"/>
            <person name="Fallon T.R."/>
            <person name="Sander Lower S.E."/>
            <person name="Weng J.-K."/>
        </authorList>
    </citation>
    <scope>NUCLEOTIDE SEQUENCE</scope>
    <source>
        <strain evidence="7">TRF0915ILg1</strain>
        <tissue evidence="7">Whole body</tissue>
    </source>
</reference>
<evidence type="ECO:0000256" key="2">
    <source>
        <dbReference type="ARBA" id="ARBA00022692"/>
    </source>
</evidence>
<organism evidence="7 8">
    <name type="scientific">Ignelater luminosus</name>
    <name type="common">Cucubano</name>
    <name type="synonym">Pyrophorus luminosus</name>
    <dbReference type="NCBI Taxonomy" id="2038154"/>
    <lineage>
        <taxon>Eukaryota</taxon>
        <taxon>Metazoa</taxon>
        <taxon>Ecdysozoa</taxon>
        <taxon>Arthropoda</taxon>
        <taxon>Hexapoda</taxon>
        <taxon>Insecta</taxon>
        <taxon>Pterygota</taxon>
        <taxon>Neoptera</taxon>
        <taxon>Endopterygota</taxon>
        <taxon>Coleoptera</taxon>
        <taxon>Polyphaga</taxon>
        <taxon>Elateriformia</taxon>
        <taxon>Elateroidea</taxon>
        <taxon>Elateridae</taxon>
        <taxon>Agrypninae</taxon>
        <taxon>Pyrophorini</taxon>
        <taxon>Ignelater</taxon>
    </lineage>
</organism>
<name>A0A8K0D146_IGNLU</name>
<keyword evidence="3 6" id="KW-1133">Transmembrane helix</keyword>
<dbReference type="GO" id="GO:0016409">
    <property type="term" value="F:palmitoyltransferase activity"/>
    <property type="evidence" value="ECO:0007669"/>
    <property type="project" value="TreeGrafter"/>
</dbReference>
<dbReference type="EMBL" id="VTPC01005379">
    <property type="protein sequence ID" value="KAF2896104.1"/>
    <property type="molecule type" value="Genomic_DNA"/>
</dbReference>
<feature type="transmembrane region" description="Helical" evidence="6">
    <location>
        <begin position="79"/>
        <end position="101"/>
    </location>
</feature>
<gene>
    <name evidence="7" type="ORF">ILUMI_10074</name>
</gene>
<comment type="similarity">
    <text evidence="5">Belongs to the membrane-bound acyltransferase family. HHAT subfamily.</text>
</comment>
<dbReference type="InterPro" id="IPR051085">
    <property type="entry name" value="MB_O-acyltransferase"/>
</dbReference>
<keyword evidence="2 6" id="KW-0812">Transmembrane</keyword>
<sequence>LIGLFQSTLIWNSLRYLNFALYIKQENNKPIAYNDFINYLGYYFYFPTMCHGPLIMYEDFQQVYKNQYTKNFLQRLSKLFTSVISCIGFLYLAIFLLHYLHYGLLFQLEEIHVNYPAFHGFYWWAGFLFMLKYLIAYGMATSASKAEGISVPNTPRCIGRITLYSEMWKTFDQSMYWFKKRYIFKVFLGNSNSKVKQTLASFLCFLFVIIWHGGRTEIVIWTTINYTEVVLEKIGSNLLKANCLLKLYKVYLYPNNIRRITALLSVPLFCVSSISQYFFFGSYESVQLLIMRIKQESYFVNGSILLVVYCGCQVSMEIKRRGLVQQMKIEQEKCKS</sequence>
<dbReference type="GO" id="GO:0005783">
    <property type="term" value="C:endoplasmic reticulum"/>
    <property type="evidence" value="ECO:0007669"/>
    <property type="project" value="TreeGrafter"/>
</dbReference>
<dbReference type="GO" id="GO:0016020">
    <property type="term" value="C:membrane"/>
    <property type="evidence" value="ECO:0007669"/>
    <property type="project" value="UniProtKB-SubCell"/>
</dbReference>
<dbReference type="PANTHER" id="PTHR13285">
    <property type="entry name" value="ACYLTRANSFERASE"/>
    <property type="match status" value="1"/>
</dbReference>
<feature type="non-terminal residue" evidence="7">
    <location>
        <position position="1"/>
    </location>
</feature>
<dbReference type="Proteomes" id="UP000801492">
    <property type="component" value="Unassembled WGS sequence"/>
</dbReference>
<feature type="transmembrane region" description="Helical" evidence="6">
    <location>
        <begin position="260"/>
        <end position="279"/>
    </location>
</feature>
<evidence type="ECO:0000256" key="5">
    <source>
        <dbReference type="ARBA" id="ARBA00038268"/>
    </source>
</evidence>
<keyword evidence="4 6" id="KW-0472">Membrane</keyword>